<accession>A0A1I7ALG5</accession>
<proteinExistence type="predicted"/>
<dbReference type="EMBL" id="FPAS01000003">
    <property type="protein sequence ID" value="SFT75743.1"/>
    <property type="molecule type" value="Genomic_DNA"/>
</dbReference>
<evidence type="ECO:0000313" key="2">
    <source>
        <dbReference type="Proteomes" id="UP000236454"/>
    </source>
</evidence>
<organism evidence="1 2">
    <name type="scientific">Lishizhenia tianjinensis</name>
    <dbReference type="NCBI Taxonomy" id="477690"/>
    <lineage>
        <taxon>Bacteria</taxon>
        <taxon>Pseudomonadati</taxon>
        <taxon>Bacteroidota</taxon>
        <taxon>Flavobacteriia</taxon>
        <taxon>Flavobacteriales</taxon>
        <taxon>Crocinitomicaceae</taxon>
        <taxon>Lishizhenia</taxon>
    </lineage>
</organism>
<name>A0A1I7ALG5_9FLAO</name>
<dbReference type="PROSITE" id="PS51257">
    <property type="entry name" value="PROKAR_LIPOPROTEIN"/>
    <property type="match status" value="1"/>
</dbReference>
<keyword evidence="2" id="KW-1185">Reference proteome</keyword>
<gene>
    <name evidence="1" type="ORF">SAMN05216474_2202</name>
</gene>
<dbReference type="AlphaFoldDB" id="A0A1I7ALG5"/>
<dbReference type="Proteomes" id="UP000236454">
    <property type="component" value="Unassembled WGS sequence"/>
</dbReference>
<evidence type="ECO:0000313" key="1">
    <source>
        <dbReference type="EMBL" id="SFT75743.1"/>
    </source>
</evidence>
<dbReference type="RefSeq" id="WP_139230342.1">
    <property type="nucleotide sequence ID" value="NZ_FPAS01000003.1"/>
</dbReference>
<sequence length="491" mass="54232">MKKMKIILSLGLAAVLFSCGEKGMSSLRADELLEGYVATNTSVVAYGAVDYNNIVNKSDAKNLPMYGDVLSSTLDTFNLALPEDARIYFAVENSDTTDGLPADKGVLILDVKDHQKLVDQIVNMSFTNLSEEEDLSIFVSDNQVIAITPKMAVAFVEKDEIMEPVAYVKDFFAKNKNKSKQDIAHEVLADDSDIVFCTKPDAMYVEAAAFSKDVTVEQKKMTLMYMKDAQFKTSVRFEEGQGVITTKAYVNDELKNALFLNTNDNEAIFEKLGAFEANMGICINIDVDKMDKFAKTIDPNYMNKILAQSDVSPLVSILLSSNKLNTFINGKFTAVAQIAGKADSLNYVSAYAGVGESMMNLLDNSKDLWSSEVKETAANEFLIGKNQKVYKNDDFLMYKKGVNGNFPEGKVTVPEWAKGFGSKPVTAFVDINALPEDIKVDLDDAEFMVDALDHIYMEADNLESRIVIKAKKGQENVLKQLLESFMAANGL</sequence>
<evidence type="ECO:0008006" key="3">
    <source>
        <dbReference type="Google" id="ProtNLM"/>
    </source>
</evidence>
<protein>
    <recommendedName>
        <fullName evidence="3">DUF4836 domain-containing protein</fullName>
    </recommendedName>
</protein>
<reference evidence="1 2" key="1">
    <citation type="submission" date="2016-10" db="EMBL/GenBank/DDBJ databases">
        <authorList>
            <person name="de Groot N.N."/>
        </authorList>
    </citation>
    <scope>NUCLEOTIDE SEQUENCE [LARGE SCALE GENOMIC DNA]</scope>
    <source>
        <strain evidence="1 2">CGMCC 1.7005</strain>
    </source>
</reference>